<name>A0A0A8E6H8_9GAMM</name>
<dbReference type="Proteomes" id="UP000031104">
    <property type="component" value="Chromosome"/>
</dbReference>
<dbReference type="HOGENOM" id="CLU_194678_1_0_6"/>
<evidence type="ECO:0000313" key="2">
    <source>
        <dbReference type="Proteomes" id="UP000031104"/>
    </source>
</evidence>
<dbReference type="AlphaFoldDB" id="A0A0A8E6H8"/>
<gene>
    <name evidence="1" type="ORF">SD28_06125</name>
</gene>
<protein>
    <submittedName>
        <fullName evidence="1">Uncharacterized protein</fullName>
    </submittedName>
</protein>
<sequence>MSFISSYKKLHKNYKSDSSVISHALNLLKELELKEQYMDANAEIDHELDSLDFDSLTTEDW</sequence>
<proteinExistence type="predicted"/>
<dbReference type="KEGG" id="fgu:SD28_06125"/>
<accession>A0A0A8E6H8</accession>
<keyword evidence="2" id="KW-1185">Reference proteome</keyword>
<dbReference type="EMBL" id="CP010427">
    <property type="protein sequence ID" value="AJC49568.1"/>
    <property type="molecule type" value="Genomic_DNA"/>
</dbReference>
<evidence type="ECO:0000313" key="1">
    <source>
        <dbReference type="EMBL" id="AJC49568.1"/>
    </source>
</evidence>
<reference evidence="1 2" key="1">
    <citation type="submission" date="2014-12" db="EMBL/GenBank/DDBJ databases">
        <title>Complete genome sequence of Francisella guanzhouensis strain 08HL01032 isolated from air-conditioning system in China.</title>
        <authorList>
            <person name="Svensson D."/>
            <person name="Ohrman C."/>
            <person name="Backman S."/>
            <person name="Karlsson E."/>
            <person name="Nilsson E."/>
            <person name="Bystrom M."/>
            <person name="Larkeryd A."/>
            <person name="Stenberg P."/>
            <person name="Scholtz H.C."/>
            <person name="Forsman M."/>
            <person name="Sjodin A."/>
        </authorList>
    </citation>
    <scope>NUCLEOTIDE SEQUENCE [LARGE SCALE GENOMIC DNA]</scope>
    <source>
        <strain evidence="1 2">08HL01032</strain>
    </source>
</reference>
<organism evidence="1 2">
    <name type="scientific">Allofrancisella guangzhouensis</name>
    <dbReference type="NCBI Taxonomy" id="594679"/>
    <lineage>
        <taxon>Bacteria</taxon>
        <taxon>Pseudomonadati</taxon>
        <taxon>Pseudomonadota</taxon>
        <taxon>Gammaproteobacteria</taxon>
        <taxon>Thiotrichales</taxon>
        <taxon>Francisellaceae</taxon>
        <taxon>Allofrancisella</taxon>
    </lineage>
</organism>